<dbReference type="Pfam" id="PF12204">
    <property type="entry name" value="DUF3598_N"/>
    <property type="match status" value="1"/>
</dbReference>
<organism evidence="2 3">
    <name type="scientific">Desmonostoc muscorum LEGE 12446</name>
    <dbReference type="NCBI Taxonomy" id="1828758"/>
    <lineage>
        <taxon>Bacteria</taxon>
        <taxon>Bacillati</taxon>
        <taxon>Cyanobacteriota</taxon>
        <taxon>Cyanophyceae</taxon>
        <taxon>Nostocales</taxon>
        <taxon>Nostocaceae</taxon>
        <taxon>Desmonostoc</taxon>
    </lineage>
</organism>
<accession>A0A8J7A0K6</accession>
<dbReference type="Proteomes" id="UP000622533">
    <property type="component" value="Unassembled WGS sequence"/>
</dbReference>
<proteinExistence type="predicted"/>
<comment type="caution">
    <text evidence="2">The sequence shown here is derived from an EMBL/GenBank/DDBJ whole genome shotgun (WGS) entry which is preliminary data.</text>
</comment>
<evidence type="ECO:0000313" key="2">
    <source>
        <dbReference type="EMBL" id="MBE9026783.1"/>
    </source>
</evidence>
<sequence>MPKQLTEFQVFPKHIGTWSGYWIRMDPNAQEIERFEAEITQKIVDNQWLQTNTYHYADGRIFTNSFVGKVISNDEIEIEAVDVPAWKNFTTIAREHGDRIIIFNVWDKATGQLFATEMINLINNDNKCRNVQSFTEDGKLKSLMLIVEKRIST</sequence>
<evidence type="ECO:0000313" key="3">
    <source>
        <dbReference type="Proteomes" id="UP000622533"/>
    </source>
</evidence>
<keyword evidence="3" id="KW-1185">Reference proteome</keyword>
<dbReference type="RefSeq" id="WP_193923347.1">
    <property type="nucleotide sequence ID" value="NZ_JADEXS020000001.1"/>
</dbReference>
<dbReference type="SUPFAM" id="SSF50814">
    <property type="entry name" value="Lipocalins"/>
    <property type="match status" value="1"/>
</dbReference>
<gene>
    <name evidence="2" type="ORF">IQ276_31520</name>
</gene>
<name>A0A8J7A0K6_DESMC</name>
<protein>
    <submittedName>
        <fullName evidence="2">DUF3598 family protein</fullName>
    </submittedName>
</protein>
<feature type="domain" description="DUF3598" evidence="1">
    <location>
        <begin position="7"/>
        <end position="151"/>
    </location>
</feature>
<dbReference type="InterPro" id="IPR012674">
    <property type="entry name" value="Calycin"/>
</dbReference>
<dbReference type="InterPro" id="IPR022017">
    <property type="entry name" value="BFA1-like_DUF3598"/>
</dbReference>
<evidence type="ECO:0000259" key="1">
    <source>
        <dbReference type="Pfam" id="PF12204"/>
    </source>
</evidence>
<dbReference type="AlphaFoldDB" id="A0A8J7A0K6"/>
<dbReference type="EMBL" id="JADEXS010000689">
    <property type="protein sequence ID" value="MBE9026783.1"/>
    <property type="molecule type" value="Genomic_DNA"/>
</dbReference>
<dbReference type="Gene3D" id="2.40.128.20">
    <property type="match status" value="1"/>
</dbReference>
<reference evidence="2" key="1">
    <citation type="submission" date="2020-10" db="EMBL/GenBank/DDBJ databases">
        <authorList>
            <person name="Castelo-Branco R."/>
            <person name="Eusebio N."/>
            <person name="Adriana R."/>
            <person name="Vieira A."/>
            <person name="Brugerolle De Fraissinette N."/>
            <person name="Rezende De Castro R."/>
            <person name="Schneider M.P."/>
            <person name="Vasconcelos V."/>
            <person name="Leao P.N."/>
        </authorList>
    </citation>
    <scope>NUCLEOTIDE SEQUENCE</scope>
    <source>
        <strain evidence="2">LEGE 12446</strain>
    </source>
</reference>